<dbReference type="PANTHER" id="PTHR36927">
    <property type="entry name" value="BLR4337 PROTEIN"/>
    <property type="match status" value="1"/>
</dbReference>
<keyword evidence="5" id="KW-0808">Transferase</keyword>
<feature type="transmembrane region" description="Helical" evidence="3">
    <location>
        <begin position="179"/>
        <end position="201"/>
    </location>
</feature>
<dbReference type="PANTHER" id="PTHR36927:SF3">
    <property type="entry name" value="GLUCANS BIOSYNTHESIS PROTEIN C"/>
    <property type="match status" value="1"/>
</dbReference>
<dbReference type="EMBL" id="RBZN01000001">
    <property type="protein sequence ID" value="RKQ20145.1"/>
    <property type="molecule type" value="Genomic_DNA"/>
</dbReference>
<organism evidence="5 6">
    <name type="scientific">Ureibacillus endophyticus</name>
    <dbReference type="NCBI Taxonomy" id="1978490"/>
    <lineage>
        <taxon>Bacteria</taxon>
        <taxon>Bacillati</taxon>
        <taxon>Bacillota</taxon>
        <taxon>Bacilli</taxon>
        <taxon>Bacillales</taxon>
        <taxon>Caryophanaceae</taxon>
        <taxon>Ureibacillus</taxon>
    </lineage>
</organism>
<dbReference type="InterPro" id="IPR050623">
    <property type="entry name" value="Glucan_succinyl_AcylTrfase"/>
</dbReference>
<feature type="domain" description="Acyltransferase 3" evidence="4">
    <location>
        <begin position="10"/>
        <end position="192"/>
    </location>
</feature>
<comment type="subcellular location">
    <subcellularLocation>
        <location evidence="1">Membrane</location>
    </subcellularLocation>
</comment>
<proteinExistence type="inferred from homology"/>
<evidence type="ECO:0000256" key="2">
    <source>
        <dbReference type="ARBA" id="ARBA00007400"/>
    </source>
</evidence>
<feature type="transmembrane region" description="Helical" evidence="3">
    <location>
        <begin position="149"/>
        <end position="167"/>
    </location>
</feature>
<feature type="transmembrane region" description="Helical" evidence="3">
    <location>
        <begin position="52"/>
        <end position="77"/>
    </location>
</feature>
<dbReference type="Proteomes" id="UP000272238">
    <property type="component" value="Unassembled WGS sequence"/>
</dbReference>
<evidence type="ECO:0000259" key="4">
    <source>
        <dbReference type="Pfam" id="PF01757"/>
    </source>
</evidence>
<evidence type="ECO:0000256" key="1">
    <source>
        <dbReference type="ARBA" id="ARBA00004370"/>
    </source>
</evidence>
<evidence type="ECO:0000313" key="6">
    <source>
        <dbReference type="Proteomes" id="UP000272238"/>
    </source>
</evidence>
<feature type="transmembrane region" description="Helical" evidence="3">
    <location>
        <begin position="12"/>
        <end position="32"/>
    </location>
</feature>
<dbReference type="GO" id="GO:0016747">
    <property type="term" value="F:acyltransferase activity, transferring groups other than amino-acyl groups"/>
    <property type="evidence" value="ECO:0007669"/>
    <property type="project" value="InterPro"/>
</dbReference>
<keyword evidence="6" id="KW-1185">Reference proteome</keyword>
<keyword evidence="3" id="KW-1133">Transmembrane helix</keyword>
<keyword evidence="3" id="KW-0812">Transmembrane</keyword>
<dbReference type="Pfam" id="PF01757">
    <property type="entry name" value="Acyl_transf_3"/>
    <property type="match status" value="1"/>
</dbReference>
<accession>A0A494ZDG2</accession>
<protein>
    <submittedName>
        <fullName evidence="5">Acyltransferase</fullName>
    </submittedName>
</protein>
<dbReference type="RefSeq" id="WP_121212797.1">
    <property type="nucleotide sequence ID" value="NZ_RBZN01000001.1"/>
</dbReference>
<evidence type="ECO:0000256" key="3">
    <source>
        <dbReference type="SAM" id="Phobius"/>
    </source>
</evidence>
<comment type="caution">
    <text evidence="5">The sequence shown here is derived from an EMBL/GenBank/DDBJ whole genome shotgun (WGS) entry which is preliminary data.</text>
</comment>
<gene>
    <name evidence="5" type="ORF">D8M03_00915</name>
</gene>
<keyword evidence="3" id="KW-0472">Membrane</keyword>
<feature type="transmembrane region" description="Helical" evidence="3">
    <location>
        <begin position="89"/>
        <end position="110"/>
    </location>
</feature>
<dbReference type="OrthoDB" id="5446016at2"/>
<keyword evidence="5" id="KW-0012">Acyltransferase</keyword>
<comment type="similarity">
    <text evidence="2">Belongs to the acyltransferase 3 family.</text>
</comment>
<sequence>MGRGKRVRYYDYDWIKVIATLGVFLYHCSMFFNPFPWHVKNNELDTNGILVFSLFLGVWLMPLFFAISGISVTYSLNNRSTSNFIKERLVRLGVPLLFGIFILSPPQVYIERVTNYQFSGSFINFIPHYFDGLYLDIGGRGNFAFSGLHLWYLLVLLVFSIISVPLFKTIARRKFRKSLFVLLPFLLFLSGVIETMGIGGWDIIFYS</sequence>
<name>A0A494ZDG2_9BACL</name>
<dbReference type="AlphaFoldDB" id="A0A494ZDG2"/>
<evidence type="ECO:0000313" key="5">
    <source>
        <dbReference type="EMBL" id="RKQ20145.1"/>
    </source>
</evidence>
<reference evidence="5 6" key="1">
    <citation type="journal article" date="2016" name="Antonie Van Leeuwenhoek">
        <title>Lysinibacillus endophyticus sp. nov., an indole-3-acetic acid producing endophytic bacterium isolated from corn root (Zea mays cv. Xinken-5).</title>
        <authorList>
            <person name="Yu J."/>
            <person name="Guan X."/>
            <person name="Liu C."/>
            <person name="Xiang W."/>
            <person name="Yu Z."/>
            <person name="Liu X."/>
            <person name="Wang G."/>
        </authorList>
    </citation>
    <scope>NUCLEOTIDE SEQUENCE [LARGE SCALE GENOMIC DNA]</scope>
    <source>
        <strain evidence="5 6">DSM 100506</strain>
    </source>
</reference>
<dbReference type="InterPro" id="IPR002656">
    <property type="entry name" value="Acyl_transf_3_dom"/>
</dbReference>